<organism evidence="3 4">
    <name type="scientific">Lineolata rhizophorae</name>
    <dbReference type="NCBI Taxonomy" id="578093"/>
    <lineage>
        <taxon>Eukaryota</taxon>
        <taxon>Fungi</taxon>
        <taxon>Dikarya</taxon>
        <taxon>Ascomycota</taxon>
        <taxon>Pezizomycotina</taxon>
        <taxon>Dothideomycetes</taxon>
        <taxon>Dothideomycetes incertae sedis</taxon>
        <taxon>Lineolatales</taxon>
        <taxon>Lineolataceae</taxon>
        <taxon>Lineolata</taxon>
    </lineage>
</organism>
<feature type="transmembrane region" description="Helical" evidence="1">
    <location>
        <begin position="68"/>
        <end position="89"/>
    </location>
</feature>
<sequence length="413" mass="47319">MSFVIAIRPRLLVSCYTSLNLLLRQPQYQAISQRNLVYVSKWRQQLIRPEHTNLLVHQISRRTIFQDVVPAFLFPPAVFVGLVFTLWFYKCCMMILFQNKIIYMPSMPPFSRQEKLLDYANTCFPVVWKEEQILSTDGTKLVLCVGQMRAEDKQPLAGGQQRIIVLYLQGNASSTPPRLPGISRVIQSATPSLKDGPRAFEFEVVALSYRGFWKSRGHASQKGIERDTEALMEWVQYTYAGRDRNMTVPVVLWGQSIGAGIAVNAAARYLSRSQPPGLRGLLQIHGMILETPFCSIRTMLTALYPQNWLPYRYLWPFLRNWWESEEAFRTIATVNKARSKFPVYVVVAGKDEVVPREQPERLMALCRELGFHSTWKEIPGALHTEVMIRADGRKALADALRGIAVTKRQETHI</sequence>
<gene>
    <name evidence="3" type="ORF">BDY21DRAFT_284354</name>
</gene>
<dbReference type="GO" id="GO:0008474">
    <property type="term" value="F:palmitoyl-(protein) hydrolase activity"/>
    <property type="evidence" value="ECO:0007669"/>
    <property type="project" value="TreeGrafter"/>
</dbReference>
<evidence type="ECO:0000313" key="3">
    <source>
        <dbReference type="EMBL" id="KAF2458162.1"/>
    </source>
</evidence>
<dbReference type="PANTHER" id="PTHR12277">
    <property type="entry name" value="ALPHA/BETA HYDROLASE DOMAIN-CONTAINING PROTEIN"/>
    <property type="match status" value="1"/>
</dbReference>
<dbReference type="InterPro" id="IPR029058">
    <property type="entry name" value="AB_hydrolase_fold"/>
</dbReference>
<dbReference type="GO" id="GO:0016020">
    <property type="term" value="C:membrane"/>
    <property type="evidence" value="ECO:0007669"/>
    <property type="project" value="TreeGrafter"/>
</dbReference>
<dbReference type="InterPro" id="IPR013094">
    <property type="entry name" value="AB_hydrolase_3"/>
</dbReference>
<dbReference type="OrthoDB" id="10249433at2759"/>
<evidence type="ECO:0000256" key="1">
    <source>
        <dbReference type="SAM" id="Phobius"/>
    </source>
</evidence>
<keyword evidence="1" id="KW-1133">Transmembrane helix</keyword>
<evidence type="ECO:0000313" key="4">
    <source>
        <dbReference type="Proteomes" id="UP000799766"/>
    </source>
</evidence>
<dbReference type="AlphaFoldDB" id="A0A6A6P341"/>
<dbReference type="Pfam" id="PF07859">
    <property type="entry name" value="Abhydrolase_3"/>
    <property type="match status" value="1"/>
</dbReference>
<dbReference type="Gene3D" id="3.40.50.1820">
    <property type="entry name" value="alpha/beta hydrolase"/>
    <property type="match status" value="1"/>
</dbReference>
<dbReference type="SUPFAM" id="SSF53474">
    <property type="entry name" value="alpha/beta-Hydrolases"/>
    <property type="match status" value="1"/>
</dbReference>
<feature type="domain" description="Alpha/beta hydrolase fold-3" evidence="2">
    <location>
        <begin position="227"/>
        <end position="384"/>
    </location>
</feature>
<proteinExistence type="predicted"/>
<dbReference type="Proteomes" id="UP000799766">
    <property type="component" value="Unassembled WGS sequence"/>
</dbReference>
<dbReference type="EMBL" id="MU001678">
    <property type="protein sequence ID" value="KAF2458162.1"/>
    <property type="molecule type" value="Genomic_DNA"/>
</dbReference>
<name>A0A6A6P341_9PEZI</name>
<accession>A0A6A6P341</accession>
<keyword evidence="4" id="KW-1185">Reference proteome</keyword>
<keyword evidence="1" id="KW-0472">Membrane</keyword>
<dbReference type="PANTHER" id="PTHR12277:SF64">
    <property type="entry name" value="SUPERFAMILY HYDROLASE, PUTATIVE (AFU_ORTHOLOGUE AFUA_3G01760)-RELATED"/>
    <property type="match status" value="1"/>
</dbReference>
<protein>
    <submittedName>
        <fullName evidence="3">Alpha/Beta hydrolase protein</fullName>
    </submittedName>
</protein>
<reference evidence="3" key="1">
    <citation type="journal article" date="2020" name="Stud. Mycol.">
        <title>101 Dothideomycetes genomes: a test case for predicting lifestyles and emergence of pathogens.</title>
        <authorList>
            <person name="Haridas S."/>
            <person name="Albert R."/>
            <person name="Binder M."/>
            <person name="Bloem J."/>
            <person name="Labutti K."/>
            <person name="Salamov A."/>
            <person name="Andreopoulos B."/>
            <person name="Baker S."/>
            <person name="Barry K."/>
            <person name="Bills G."/>
            <person name="Bluhm B."/>
            <person name="Cannon C."/>
            <person name="Castanera R."/>
            <person name="Culley D."/>
            <person name="Daum C."/>
            <person name="Ezra D."/>
            <person name="Gonzalez J."/>
            <person name="Henrissat B."/>
            <person name="Kuo A."/>
            <person name="Liang C."/>
            <person name="Lipzen A."/>
            <person name="Lutzoni F."/>
            <person name="Magnuson J."/>
            <person name="Mondo S."/>
            <person name="Nolan M."/>
            <person name="Ohm R."/>
            <person name="Pangilinan J."/>
            <person name="Park H.-J."/>
            <person name="Ramirez L."/>
            <person name="Alfaro M."/>
            <person name="Sun H."/>
            <person name="Tritt A."/>
            <person name="Yoshinaga Y."/>
            <person name="Zwiers L.-H."/>
            <person name="Turgeon B."/>
            <person name="Goodwin S."/>
            <person name="Spatafora J."/>
            <person name="Crous P."/>
            <person name="Grigoriev I."/>
        </authorList>
    </citation>
    <scope>NUCLEOTIDE SEQUENCE</scope>
    <source>
        <strain evidence="3">ATCC 16933</strain>
    </source>
</reference>
<evidence type="ECO:0000259" key="2">
    <source>
        <dbReference type="Pfam" id="PF07859"/>
    </source>
</evidence>
<keyword evidence="3" id="KW-0378">Hydrolase</keyword>
<keyword evidence="1" id="KW-0812">Transmembrane</keyword>